<accession>A0AAD6X9N6</accession>
<feature type="region of interest" description="Disordered" evidence="1">
    <location>
        <begin position="137"/>
        <end position="171"/>
    </location>
</feature>
<sequence>MFGGVTMLPAVLFNVQVADLPQEKFSGLSSHLGVHSGRSSSKMAELRLRFYSRETYLLARRVIILNLTSHHWHSQASSEKLKDILIVMGIFLSLLESASDGWSSLEYSTFVLEEDQPEWAPRGLRSDGVPTAVAAFGRKANGKPQKNPKTLFNRYGKSPTRDKRKKPKKVKNPLVISQAHSSRVFGPVKPGPEVRFQVLQLFEKGFLVGAIRRSRGNKLRSLLENKTNWFKVQSSMFLVTGIRRAEFDEGGGNRRMFFELSKYLW</sequence>
<gene>
    <name evidence="2" type="ORF">C8F04DRAFT_1178395</name>
</gene>
<dbReference type="AlphaFoldDB" id="A0AAD6X9N6"/>
<evidence type="ECO:0000313" key="2">
    <source>
        <dbReference type="EMBL" id="KAJ7040041.1"/>
    </source>
</evidence>
<evidence type="ECO:0000256" key="1">
    <source>
        <dbReference type="SAM" id="MobiDB-lite"/>
    </source>
</evidence>
<keyword evidence="3" id="KW-1185">Reference proteome</keyword>
<dbReference type="EMBL" id="JARJCM010000024">
    <property type="protein sequence ID" value="KAJ7040041.1"/>
    <property type="molecule type" value="Genomic_DNA"/>
</dbReference>
<proteinExistence type="predicted"/>
<name>A0AAD6X9N6_9AGAR</name>
<comment type="caution">
    <text evidence="2">The sequence shown here is derived from an EMBL/GenBank/DDBJ whole genome shotgun (WGS) entry which is preliminary data.</text>
</comment>
<organism evidence="2 3">
    <name type="scientific">Mycena alexandri</name>
    <dbReference type="NCBI Taxonomy" id="1745969"/>
    <lineage>
        <taxon>Eukaryota</taxon>
        <taxon>Fungi</taxon>
        <taxon>Dikarya</taxon>
        <taxon>Basidiomycota</taxon>
        <taxon>Agaricomycotina</taxon>
        <taxon>Agaricomycetes</taxon>
        <taxon>Agaricomycetidae</taxon>
        <taxon>Agaricales</taxon>
        <taxon>Marasmiineae</taxon>
        <taxon>Mycenaceae</taxon>
        <taxon>Mycena</taxon>
    </lineage>
</organism>
<protein>
    <submittedName>
        <fullName evidence="2">Uncharacterized protein</fullName>
    </submittedName>
</protein>
<feature type="compositionally biased region" description="Basic residues" evidence="1">
    <location>
        <begin position="162"/>
        <end position="171"/>
    </location>
</feature>
<dbReference type="Proteomes" id="UP001218188">
    <property type="component" value="Unassembled WGS sequence"/>
</dbReference>
<evidence type="ECO:0000313" key="3">
    <source>
        <dbReference type="Proteomes" id="UP001218188"/>
    </source>
</evidence>
<reference evidence="2" key="1">
    <citation type="submission" date="2023-03" db="EMBL/GenBank/DDBJ databases">
        <title>Massive genome expansion in bonnet fungi (Mycena s.s.) driven by repeated elements and novel gene families across ecological guilds.</title>
        <authorList>
            <consortium name="Lawrence Berkeley National Laboratory"/>
            <person name="Harder C.B."/>
            <person name="Miyauchi S."/>
            <person name="Viragh M."/>
            <person name="Kuo A."/>
            <person name="Thoen E."/>
            <person name="Andreopoulos B."/>
            <person name="Lu D."/>
            <person name="Skrede I."/>
            <person name="Drula E."/>
            <person name="Henrissat B."/>
            <person name="Morin E."/>
            <person name="Kohler A."/>
            <person name="Barry K."/>
            <person name="LaButti K."/>
            <person name="Morin E."/>
            <person name="Salamov A."/>
            <person name="Lipzen A."/>
            <person name="Mereny Z."/>
            <person name="Hegedus B."/>
            <person name="Baldrian P."/>
            <person name="Stursova M."/>
            <person name="Weitz H."/>
            <person name="Taylor A."/>
            <person name="Grigoriev I.V."/>
            <person name="Nagy L.G."/>
            <person name="Martin F."/>
            <person name="Kauserud H."/>
        </authorList>
    </citation>
    <scope>NUCLEOTIDE SEQUENCE</scope>
    <source>
        <strain evidence="2">CBHHK200</strain>
    </source>
</reference>